<keyword evidence="10" id="KW-0472">Membrane</keyword>
<dbReference type="Proteomes" id="UP000008549">
    <property type="component" value="Unassembled WGS sequence"/>
</dbReference>
<dbReference type="RefSeq" id="XP_045099872.1">
    <property type="nucleotide sequence ID" value="XM_045244093.1"/>
</dbReference>
<evidence type="ECO:0000256" key="8">
    <source>
        <dbReference type="ARBA" id="ARBA00022989"/>
    </source>
</evidence>
<dbReference type="InterPro" id="IPR008027">
    <property type="entry name" value="QCR9"/>
</dbReference>
<comment type="subunit">
    <text evidence="11">Component of the ubiquinol-cytochrome c oxidoreductase (cytochrome b-c1 complex, complex III, CIII), a multisubunit enzyme composed of 3 respiratory subunits cytochrome b, cytochrome c1 and Rieske protein, 2 core protein subunits, and additional low-molecular weight protein subunits.</text>
</comment>
<proteinExistence type="inferred from homology"/>
<evidence type="ECO:0000313" key="14">
    <source>
        <dbReference type="Proteomes" id="UP000008549"/>
    </source>
</evidence>
<dbReference type="STRING" id="6238.B6IK83"/>
<protein>
    <recommendedName>
        <fullName evidence="11">Complex III subunit 9</fullName>
    </recommendedName>
</protein>
<sequence>MSLGTVVYNTVSRRFSTILLASAFGAYAFNYTLDGLTNFYWDTSVAAPHPQSSPPQKNANKQWKDIKQQLAQE</sequence>
<keyword evidence="8" id="KW-1133">Transmembrane helix</keyword>
<name>B6IK83_CAEBR</name>
<dbReference type="Gene3D" id="1.20.5.260">
    <property type="entry name" value="Cytochrome b-c1 complex subunit 9"/>
    <property type="match status" value="1"/>
</dbReference>
<evidence type="ECO:0000256" key="3">
    <source>
        <dbReference type="ARBA" id="ARBA00022448"/>
    </source>
</evidence>
<keyword evidence="7 11" id="KW-0249">Electron transport</keyword>
<reference evidence="13 14" key="1">
    <citation type="journal article" date="2003" name="PLoS Biol.">
        <title>The genome sequence of Caenorhabditis briggsae: a platform for comparative genomics.</title>
        <authorList>
            <person name="Stein L.D."/>
            <person name="Bao Z."/>
            <person name="Blasiar D."/>
            <person name="Blumenthal T."/>
            <person name="Brent M.R."/>
            <person name="Chen N."/>
            <person name="Chinwalla A."/>
            <person name="Clarke L."/>
            <person name="Clee C."/>
            <person name="Coghlan A."/>
            <person name="Coulson A."/>
            <person name="D'Eustachio P."/>
            <person name="Fitch D.H."/>
            <person name="Fulton L.A."/>
            <person name="Fulton R.E."/>
            <person name="Griffiths-Jones S."/>
            <person name="Harris T.W."/>
            <person name="Hillier L.W."/>
            <person name="Kamath R."/>
            <person name="Kuwabara P.E."/>
            <person name="Mardis E.R."/>
            <person name="Marra M.A."/>
            <person name="Miner T.L."/>
            <person name="Minx P."/>
            <person name="Mullikin J.C."/>
            <person name="Plumb R.W."/>
            <person name="Rogers J."/>
            <person name="Schein J.E."/>
            <person name="Sohrmann M."/>
            <person name="Spieth J."/>
            <person name="Stajich J.E."/>
            <person name="Wei C."/>
            <person name="Willey D."/>
            <person name="Wilson R.K."/>
            <person name="Durbin R."/>
            <person name="Waterston R.H."/>
        </authorList>
    </citation>
    <scope>NUCLEOTIDE SEQUENCE [LARGE SCALE GENOMIC DNA]</scope>
    <source>
        <strain evidence="13 14">AF16</strain>
    </source>
</reference>
<gene>
    <name evidence="13 15" type="ORF">CBG25951</name>
    <name evidence="13" type="ORF">CBG_25951</name>
</gene>
<dbReference type="SUPFAM" id="SSF81514">
    <property type="entry name" value="Subunit X (non-heme 7 kDa protein) of cytochrome bc1 complex (Ubiquinol-cytochrome c reductase)"/>
    <property type="match status" value="1"/>
</dbReference>
<dbReference type="OMA" id="VADAYWD"/>
<dbReference type="EMBL" id="HE600949">
    <property type="protein sequence ID" value="CAS00313.1"/>
    <property type="molecule type" value="Genomic_DNA"/>
</dbReference>
<comment type="similarity">
    <text evidence="2 11">Belongs to the UQCR10/QCR9 family.</text>
</comment>
<dbReference type="CTD" id="68917433"/>
<evidence type="ECO:0000256" key="7">
    <source>
        <dbReference type="ARBA" id="ARBA00022982"/>
    </source>
</evidence>
<evidence type="ECO:0000256" key="6">
    <source>
        <dbReference type="ARBA" id="ARBA00022792"/>
    </source>
</evidence>
<dbReference type="FunCoup" id="B6IK83">
    <property type="interactions" value="126"/>
</dbReference>
<feature type="region of interest" description="Disordered" evidence="12">
    <location>
        <begin position="47"/>
        <end position="73"/>
    </location>
</feature>
<dbReference type="GO" id="GO:0005743">
    <property type="term" value="C:mitochondrial inner membrane"/>
    <property type="evidence" value="ECO:0007669"/>
    <property type="project" value="UniProtKB-SubCell"/>
</dbReference>
<dbReference type="eggNOG" id="ENOG502TJ3B">
    <property type="taxonomic scope" value="Eukaryota"/>
</dbReference>
<evidence type="ECO:0000256" key="9">
    <source>
        <dbReference type="ARBA" id="ARBA00023128"/>
    </source>
</evidence>
<evidence type="ECO:0000313" key="15">
    <source>
        <dbReference type="WormBase" id="CBG25951"/>
    </source>
</evidence>
<dbReference type="GeneID" id="68917433"/>
<evidence type="ECO:0000256" key="1">
    <source>
        <dbReference type="ARBA" id="ARBA00004434"/>
    </source>
</evidence>
<dbReference type="PANTHER" id="PTHR12980">
    <property type="entry name" value="UBIQUINOL-CYTOCHROME C REDUCTASE COMPLEX, SUBUNIT X"/>
    <property type="match status" value="1"/>
</dbReference>
<evidence type="ECO:0000256" key="5">
    <source>
        <dbReference type="ARBA" id="ARBA00022692"/>
    </source>
</evidence>
<keyword evidence="6 11" id="KW-0999">Mitochondrion inner membrane</keyword>
<dbReference type="KEGG" id="cbr:CBG_25951"/>
<comment type="subcellular location">
    <subcellularLocation>
        <location evidence="1 11">Mitochondrion inner membrane</location>
        <topology evidence="1 11">Single-pass membrane protein</topology>
    </subcellularLocation>
</comment>
<organism evidence="13 14">
    <name type="scientific">Caenorhabditis briggsae</name>
    <dbReference type="NCBI Taxonomy" id="6238"/>
    <lineage>
        <taxon>Eukaryota</taxon>
        <taxon>Metazoa</taxon>
        <taxon>Ecdysozoa</taxon>
        <taxon>Nematoda</taxon>
        <taxon>Chromadorea</taxon>
        <taxon>Rhabditida</taxon>
        <taxon>Rhabditina</taxon>
        <taxon>Rhabditomorpha</taxon>
        <taxon>Rhabditoidea</taxon>
        <taxon>Rhabditidae</taxon>
        <taxon>Peloderinae</taxon>
        <taxon>Caenorhabditis</taxon>
    </lineage>
</organism>
<dbReference type="GO" id="GO:0045275">
    <property type="term" value="C:respiratory chain complex III"/>
    <property type="evidence" value="ECO:0000318"/>
    <property type="project" value="GO_Central"/>
</dbReference>
<keyword evidence="3 11" id="KW-0813">Transport</keyword>
<evidence type="ECO:0000256" key="12">
    <source>
        <dbReference type="SAM" id="MobiDB-lite"/>
    </source>
</evidence>
<dbReference type="InterPro" id="IPR036656">
    <property type="entry name" value="QCR9_sf"/>
</dbReference>
<keyword evidence="14" id="KW-1185">Reference proteome</keyword>
<evidence type="ECO:0000256" key="11">
    <source>
        <dbReference type="RuleBase" id="RU368056"/>
    </source>
</evidence>
<keyword evidence="9 11" id="KW-0496">Mitochondrion</keyword>
<dbReference type="InParanoid" id="B6IK83"/>
<dbReference type="WormBase" id="CBG25951">
    <property type="protein sequence ID" value="CBP45682"/>
    <property type="gene ID" value="WBGene00087365"/>
</dbReference>
<comment type="function">
    <text evidence="11">Component of the ubiquinol-cytochrome c oxidoreductase, a multisubunit transmembrane complex that is part of the mitochondrial electron transport chain which drives oxidative phosphorylation. The complex plays an important role in the uptake of multiple carbon sources present in different host niches.</text>
</comment>
<dbReference type="PANTHER" id="PTHR12980:SF0">
    <property type="entry name" value="CYTOCHROME B-C1 COMPLEX SUBUNIT 9"/>
    <property type="match status" value="1"/>
</dbReference>
<evidence type="ECO:0000256" key="2">
    <source>
        <dbReference type="ARBA" id="ARBA00007856"/>
    </source>
</evidence>
<dbReference type="GO" id="GO:0006122">
    <property type="term" value="P:mitochondrial electron transport, ubiquinol to cytochrome c"/>
    <property type="evidence" value="ECO:0000318"/>
    <property type="project" value="GO_Central"/>
</dbReference>
<keyword evidence="5" id="KW-0812">Transmembrane</keyword>
<evidence type="ECO:0000256" key="4">
    <source>
        <dbReference type="ARBA" id="ARBA00022660"/>
    </source>
</evidence>
<evidence type="ECO:0000313" key="13">
    <source>
        <dbReference type="EMBL" id="CAS00313.1"/>
    </source>
</evidence>
<accession>B6IK83</accession>
<reference evidence="13 14" key="2">
    <citation type="journal article" date="2011" name="PLoS Genet.">
        <title>Caenorhabditis briggsae recombinant inbred line genotypes reveal inter-strain incompatibility and the evolution of recombination.</title>
        <authorList>
            <person name="Ross J.A."/>
            <person name="Koboldt D.C."/>
            <person name="Staisch J.E."/>
            <person name="Chamberlin H.M."/>
            <person name="Gupta B.P."/>
            <person name="Miller R.D."/>
            <person name="Baird S.E."/>
            <person name="Haag E.S."/>
        </authorList>
    </citation>
    <scope>NUCLEOTIDE SEQUENCE [LARGE SCALE GENOMIC DNA]</scope>
    <source>
        <strain evidence="13 14">AF16</strain>
    </source>
</reference>
<keyword evidence="4 11" id="KW-0679">Respiratory chain</keyword>
<dbReference type="AlphaFoldDB" id="B6IK83"/>
<dbReference type="Pfam" id="PF05365">
    <property type="entry name" value="UCR_UQCRX_QCR9"/>
    <property type="match status" value="1"/>
</dbReference>
<dbReference type="HOGENOM" id="CLU_2707010_0_0_1"/>
<evidence type="ECO:0000256" key="10">
    <source>
        <dbReference type="ARBA" id="ARBA00023136"/>
    </source>
</evidence>